<dbReference type="PRINTS" id="PR00420">
    <property type="entry name" value="RNGMNOXGNASE"/>
</dbReference>
<dbReference type="Proteomes" id="UP000197174">
    <property type="component" value="Unassembled WGS sequence"/>
</dbReference>
<dbReference type="OrthoDB" id="3647401at2"/>
<dbReference type="Gene3D" id="3.30.70.2450">
    <property type="match status" value="1"/>
</dbReference>
<feature type="compositionally biased region" description="Basic and acidic residues" evidence="4">
    <location>
        <begin position="492"/>
        <end position="501"/>
    </location>
</feature>
<reference evidence="6 7" key="1">
    <citation type="submission" date="2017-03" db="EMBL/GenBank/DDBJ databases">
        <title>Whole genome sequence of Micromonospora wenchangensis, isolated from mangrove soil.</title>
        <authorList>
            <person name="Yang H."/>
        </authorList>
    </citation>
    <scope>NUCLEOTIDE SEQUENCE [LARGE SCALE GENOMIC DNA]</scope>
    <source>
        <strain evidence="6 7">CCTCC AA 2012002</strain>
    </source>
</reference>
<evidence type="ECO:0000256" key="1">
    <source>
        <dbReference type="ARBA" id="ARBA00001974"/>
    </source>
</evidence>
<sequence length="554" mass="58814">MTQENDAPQVLVVGAGPVGLTVAHELLRRGVRVRLVDAAPGPARTSRALATHARTLETYDQMGLLERLQPRGRRVQAFTLHQDGTVLTRLGTDYSHLPTRFPYTVMIDQVITEEVLRTAVEELGGRVEWGVRLESLSQRDDAVGVRLRGPADAVTELTVPWLVGCDGGHSTVRRCLGLRLVGSSSETWLIADATVDADVPQDSIHWVRTRRGTVMLVPFPEPGRWRLLDTAEADHADDPDVIGARFSTKLSAGLGRPVRVQRPTWVSVFTIQQRMIEQMRVGRCFVAGDAAHVHSPASGQGMNTGIQDGYNLAWKLAMVVAGRADATMLDSYPAERVPIGRVLLGSTRKATAAVQLRNPVLGTVLPLVVRLVNRVPALRGRVQRKIMGEMSALGVSYPGSPLTVAADPGPGPAPGGRVAQVTAAGALDPGWAQVLAELRDPRWSLLVGEAAVRAVAELPADVAAWLSVRTVVASSARVDTAGAAEGTGGAEAARHRPLPDPAGRVRADLGLGPRGWLLVRPDGYLAARGDDFSAGSVTGAIPGVGVARSASSAV</sequence>
<keyword evidence="7" id="KW-1185">Reference proteome</keyword>
<evidence type="ECO:0000256" key="4">
    <source>
        <dbReference type="SAM" id="MobiDB-lite"/>
    </source>
</evidence>
<keyword evidence="2" id="KW-0285">Flavoprotein</keyword>
<dbReference type="Pfam" id="PF01494">
    <property type="entry name" value="FAD_binding_3"/>
    <property type="match status" value="1"/>
</dbReference>
<proteinExistence type="predicted"/>
<organism evidence="6 7">
    <name type="scientific">Micromonospora wenchangensis</name>
    <dbReference type="NCBI Taxonomy" id="1185415"/>
    <lineage>
        <taxon>Bacteria</taxon>
        <taxon>Bacillati</taxon>
        <taxon>Actinomycetota</taxon>
        <taxon>Actinomycetes</taxon>
        <taxon>Micromonosporales</taxon>
        <taxon>Micromonosporaceae</taxon>
        <taxon>Micromonospora</taxon>
    </lineage>
</organism>
<dbReference type="PANTHER" id="PTHR43004">
    <property type="entry name" value="TRK SYSTEM POTASSIUM UPTAKE PROTEIN"/>
    <property type="match status" value="1"/>
</dbReference>
<evidence type="ECO:0000256" key="2">
    <source>
        <dbReference type="ARBA" id="ARBA00022630"/>
    </source>
</evidence>
<comment type="cofactor">
    <cofactor evidence="1">
        <name>FAD</name>
        <dbReference type="ChEBI" id="CHEBI:57692"/>
    </cofactor>
</comment>
<evidence type="ECO:0000313" key="6">
    <source>
        <dbReference type="EMBL" id="OWV11953.1"/>
    </source>
</evidence>
<keyword evidence="3" id="KW-0274">FAD</keyword>
<feature type="region of interest" description="Disordered" evidence="4">
    <location>
        <begin position="482"/>
        <end position="501"/>
    </location>
</feature>
<evidence type="ECO:0000313" key="7">
    <source>
        <dbReference type="Proteomes" id="UP000197174"/>
    </source>
</evidence>
<dbReference type="InterPro" id="IPR050641">
    <property type="entry name" value="RIFMO-like"/>
</dbReference>
<dbReference type="GO" id="GO:0071949">
    <property type="term" value="F:FAD binding"/>
    <property type="evidence" value="ECO:0007669"/>
    <property type="project" value="InterPro"/>
</dbReference>
<protein>
    <submittedName>
        <fullName evidence="6">Oxygenase</fullName>
    </submittedName>
</protein>
<evidence type="ECO:0000256" key="3">
    <source>
        <dbReference type="ARBA" id="ARBA00022827"/>
    </source>
</evidence>
<dbReference type="InterPro" id="IPR002938">
    <property type="entry name" value="FAD-bd"/>
</dbReference>
<dbReference type="EMBL" id="MZMV01000004">
    <property type="protein sequence ID" value="OWV11953.1"/>
    <property type="molecule type" value="Genomic_DNA"/>
</dbReference>
<dbReference type="Gene3D" id="3.40.30.120">
    <property type="match status" value="1"/>
</dbReference>
<comment type="caution">
    <text evidence="6">The sequence shown here is derived from an EMBL/GenBank/DDBJ whole genome shotgun (WGS) entry which is preliminary data.</text>
</comment>
<dbReference type="InterPro" id="IPR036188">
    <property type="entry name" value="FAD/NAD-bd_sf"/>
</dbReference>
<dbReference type="PANTHER" id="PTHR43004:SF19">
    <property type="entry name" value="BINDING MONOOXYGENASE, PUTATIVE (JCVI)-RELATED"/>
    <property type="match status" value="1"/>
</dbReference>
<accession>A0A246RS41</accession>
<dbReference type="RefSeq" id="WP_088642270.1">
    <property type="nucleotide sequence ID" value="NZ_MZMV01000004.1"/>
</dbReference>
<dbReference type="SUPFAM" id="SSF51905">
    <property type="entry name" value="FAD/NAD(P)-binding domain"/>
    <property type="match status" value="1"/>
</dbReference>
<evidence type="ECO:0000259" key="5">
    <source>
        <dbReference type="Pfam" id="PF01494"/>
    </source>
</evidence>
<feature type="domain" description="FAD-binding" evidence="5">
    <location>
        <begin position="9"/>
        <end position="342"/>
    </location>
</feature>
<dbReference type="AlphaFoldDB" id="A0A246RS41"/>
<gene>
    <name evidence="6" type="ORF">B5D80_03310</name>
</gene>
<dbReference type="Gene3D" id="3.50.50.60">
    <property type="entry name" value="FAD/NAD(P)-binding domain"/>
    <property type="match status" value="1"/>
</dbReference>
<dbReference type="GO" id="GO:0016709">
    <property type="term" value="F:oxidoreductase activity, acting on paired donors, with incorporation or reduction of molecular oxygen, NAD(P)H as one donor, and incorporation of one atom of oxygen"/>
    <property type="evidence" value="ECO:0007669"/>
    <property type="project" value="UniProtKB-ARBA"/>
</dbReference>
<name>A0A246RS41_9ACTN</name>